<dbReference type="GO" id="GO:0032020">
    <property type="term" value="P:ISG15-protein conjugation"/>
    <property type="evidence" value="ECO:0007669"/>
    <property type="project" value="Ensembl"/>
</dbReference>
<dbReference type="InterPro" id="IPR042063">
    <property type="entry name" value="Ubi_acti_E1_SCCH"/>
</dbReference>
<evidence type="ECO:0000256" key="8">
    <source>
        <dbReference type="ARBA" id="ARBA00022840"/>
    </source>
</evidence>
<dbReference type="Bgee" id="ENSMODG00000012394">
    <property type="expression patterns" value="Expressed in lung and 17 other cell types or tissues"/>
</dbReference>
<evidence type="ECO:0000313" key="12">
    <source>
        <dbReference type="Ensembl" id="ENSMODP00000058993.1"/>
    </source>
</evidence>
<dbReference type="Gene3D" id="3.40.50.12550">
    <property type="entry name" value="Ubiquitin-activating enzyme E1, inactive adenylation domain, subdomain 2"/>
    <property type="match status" value="1"/>
</dbReference>
<dbReference type="CDD" id="cd01491">
    <property type="entry name" value="Ube1_repeat1"/>
    <property type="match status" value="1"/>
</dbReference>
<accession>A0A5F8HIN5</accession>
<dbReference type="GO" id="GO:0019782">
    <property type="term" value="F:ISG15 activating enzyme activity"/>
    <property type="evidence" value="ECO:0007669"/>
    <property type="project" value="Ensembl"/>
</dbReference>
<dbReference type="InterPro" id="IPR032420">
    <property type="entry name" value="E1_4HB"/>
</dbReference>
<dbReference type="InterPro" id="IPR018965">
    <property type="entry name" value="Ub-activating_enz_E1_C"/>
</dbReference>
<dbReference type="InterPro" id="IPR042449">
    <property type="entry name" value="Ub-E1_IAD_1"/>
</dbReference>
<gene>
    <name evidence="12" type="primary">UBA7</name>
</gene>
<reference evidence="12 13" key="1">
    <citation type="journal article" date="2007" name="Nature">
        <title>Genome of the marsupial Monodelphis domestica reveals innovation in non-coding sequences.</title>
        <authorList>
            <person name="Mikkelsen T.S."/>
            <person name="Wakefield M.J."/>
            <person name="Aken B."/>
            <person name="Amemiya C.T."/>
            <person name="Chang J.L."/>
            <person name="Duke S."/>
            <person name="Garber M."/>
            <person name="Gentles A.J."/>
            <person name="Goodstadt L."/>
            <person name="Heger A."/>
            <person name="Jurka J."/>
            <person name="Kamal M."/>
            <person name="Mauceli E."/>
            <person name="Searle S.M."/>
            <person name="Sharpe T."/>
            <person name="Baker M.L."/>
            <person name="Batzer M.A."/>
            <person name="Benos P.V."/>
            <person name="Belov K."/>
            <person name="Clamp M."/>
            <person name="Cook A."/>
            <person name="Cuff J."/>
            <person name="Das R."/>
            <person name="Davidow L."/>
            <person name="Deakin J.E."/>
            <person name="Fazzari M.J."/>
            <person name="Glass J.L."/>
            <person name="Grabherr M."/>
            <person name="Greally J.M."/>
            <person name="Gu W."/>
            <person name="Hore T.A."/>
            <person name="Huttley G.A."/>
            <person name="Kleber M."/>
            <person name="Jirtle R.L."/>
            <person name="Koina E."/>
            <person name="Lee J.T."/>
            <person name="Mahony S."/>
            <person name="Marra M.A."/>
            <person name="Miller R.D."/>
            <person name="Nicholls R.D."/>
            <person name="Oda M."/>
            <person name="Papenfuss A.T."/>
            <person name="Parra Z.E."/>
            <person name="Pollock D.D."/>
            <person name="Ray D.A."/>
            <person name="Schein J.E."/>
            <person name="Speed T.P."/>
            <person name="Thompson K."/>
            <person name="VandeBerg J.L."/>
            <person name="Wade C.M."/>
            <person name="Walker J.A."/>
            <person name="Waters P.D."/>
            <person name="Webber C."/>
            <person name="Weidman J.R."/>
            <person name="Xie X."/>
            <person name="Zody M.C."/>
            <person name="Baldwin J."/>
            <person name="Abdouelleil A."/>
            <person name="Abdulkadir J."/>
            <person name="Abebe A."/>
            <person name="Abera B."/>
            <person name="Abreu J."/>
            <person name="Acer S.C."/>
            <person name="Aftuck L."/>
            <person name="Alexander A."/>
            <person name="An P."/>
            <person name="Anderson E."/>
            <person name="Anderson S."/>
            <person name="Arachi H."/>
            <person name="Azer M."/>
            <person name="Bachantsang P."/>
            <person name="Barry A."/>
            <person name="Bayul T."/>
            <person name="Berlin A."/>
            <person name="Bessette D."/>
            <person name="Bloom T."/>
            <person name="Bloom T."/>
            <person name="Boguslavskiy L."/>
            <person name="Bonnet C."/>
            <person name="Boukhgalter B."/>
            <person name="Bourzgui I."/>
            <person name="Brown A."/>
            <person name="Cahill P."/>
            <person name="Channer S."/>
            <person name="Cheshatsang Y."/>
            <person name="Chuda L."/>
            <person name="Citroen M."/>
            <person name="Collymore A."/>
            <person name="Cooke P."/>
            <person name="Costello M."/>
            <person name="D'Aco K."/>
            <person name="Daza R."/>
            <person name="De Haan G."/>
            <person name="DeGray S."/>
            <person name="DeMaso C."/>
            <person name="Dhargay N."/>
            <person name="Dooley K."/>
            <person name="Dooley E."/>
            <person name="Doricent M."/>
            <person name="Dorje P."/>
            <person name="Dorjee K."/>
            <person name="Dupes A."/>
            <person name="Elong R."/>
            <person name="Falk J."/>
            <person name="Farina A."/>
            <person name="Faro S."/>
            <person name="Ferguson D."/>
            <person name="Fisher S."/>
            <person name="Foley C.D."/>
            <person name="Franke A."/>
            <person name="Friedrich D."/>
            <person name="Gadbois L."/>
            <person name="Gearin G."/>
            <person name="Gearin C.R."/>
            <person name="Giannoukos G."/>
            <person name="Goode T."/>
            <person name="Graham J."/>
            <person name="Grandbois E."/>
            <person name="Grewal S."/>
            <person name="Gyaltsen K."/>
            <person name="Hafez N."/>
            <person name="Hagos B."/>
            <person name="Hall J."/>
            <person name="Henson C."/>
            <person name="Hollinger A."/>
            <person name="Honan T."/>
            <person name="Huard M.D."/>
            <person name="Hughes L."/>
            <person name="Hurhula B."/>
            <person name="Husby M.E."/>
            <person name="Kamat A."/>
            <person name="Kanga B."/>
            <person name="Kashin S."/>
            <person name="Khazanovich D."/>
            <person name="Kisner P."/>
            <person name="Lance K."/>
            <person name="Lara M."/>
            <person name="Lee W."/>
            <person name="Lennon N."/>
            <person name="Letendre F."/>
            <person name="LeVine R."/>
            <person name="Lipovsky A."/>
            <person name="Liu X."/>
            <person name="Liu J."/>
            <person name="Liu S."/>
            <person name="Lokyitsang T."/>
            <person name="Lokyitsang Y."/>
            <person name="Lubonja R."/>
            <person name="Lui A."/>
            <person name="MacDonald P."/>
            <person name="Magnisalis V."/>
            <person name="Maru K."/>
            <person name="Matthews C."/>
            <person name="McCusker W."/>
            <person name="McDonough S."/>
            <person name="Mehta T."/>
            <person name="Meldrim J."/>
            <person name="Meneus L."/>
            <person name="Mihai O."/>
            <person name="Mihalev A."/>
            <person name="Mihova T."/>
            <person name="Mittelman R."/>
            <person name="Mlenga V."/>
            <person name="Montmayeur A."/>
            <person name="Mulrain L."/>
            <person name="Navidi A."/>
            <person name="Naylor J."/>
            <person name="Negash T."/>
            <person name="Nguyen T."/>
            <person name="Nguyen N."/>
            <person name="Nicol R."/>
            <person name="Norbu C."/>
            <person name="Norbu N."/>
            <person name="Novod N."/>
            <person name="O'Neill B."/>
            <person name="Osman S."/>
            <person name="Markiewicz E."/>
            <person name="Oyono O.L."/>
            <person name="Patti C."/>
            <person name="Phunkhang P."/>
            <person name="Pierre F."/>
            <person name="Priest M."/>
            <person name="Raghuraman S."/>
            <person name="Rege F."/>
            <person name="Reyes R."/>
            <person name="Rise C."/>
            <person name="Rogov P."/>
            <person name="Ross K."/>
            <person name="Ryan E."/>
            <person name="Settipalli S."/>
            <person name="Shea T."/>
            <person name="Sherpa N."/>
            <person name="Shi L."/>
            <person name="Shih D."/>
            <person name="Sparrow T."/>
            <person name="Spaulding J."/>
            <person name="Stalker J."/>
            <person name="Stange-Thomann N."/>
            <person name="Stavropoulos S."/>
            <person name="Stone C."/>
            <person name="Strader C."/>
            <person name="Tesfaye S."/>
            <person name="Thomson T."/>
            <person name="Thoulutsang Y."/>
            <person name="Thoulutsang D."/>
            <person name="Topham K."/>
            <person name="Topping I."/>
            <person name="Tsamla T."/>
            <person name="Vassiliev H."/>
            <person name="Vo A."/>
            <person name="Wangchuk T."/>
            <person name="Wangdi T."/>
            <person name="Weiand M."/>
            <person name="Wilkinson J."/>
            <person name="Wilson A."/>
            <person name="Yadav S."/>
            <person name="Young G."/>
            <person name="Yu Q."/>
            <person name="Zembek L."/>
            <person name="Zhong D."/>
            <person name="Zimmer A."/>
            <person name="Zwirko Z."/>
            <person name="Jaffe D.B."/>
            <person name="Alvarez P."/>
            <person name="Brockman W."/>
            <person name="Butler J."/>
            <person name="Chin C."/>
            <person name="Gnerre S."/>
            <person name="MacCallum I."/>
            <person name="Graves J.A."/>
            <person name="Ponting C.P."/>
            <person name="Breen M."/>
            <person name="Samollow P.B."/>
            <person name="Lander E.S."/>
            <person name="Lindblad-Toh K."/>
        </authorList>
    </citation>
    <scope>NUCLEOTIDE SEQUENCE [LARGE SCALE GENOMIC DNA]</scope>
</reference>
<dbReference type="PANTHER" id="PTHR10953:SF143">
    <property type="entry name" value="UBIQUITIN-LIKE MODIFIER-ACTIVATING ENZYME 7"/>
    <property type="match status" value="1"/>
</dbReference>
<evidence type="ECO:0000256" key="10">
    <source>
        <dbReference type="RuleBase" id="RU000519"/>
    </source>
</evidence>
<dbReference type="Pfam" id="PF16191">
    <property type="entry name" value="E1_4HB"/>
    <property type="match status" value="1"/>
</dbReference>
<dbReference type="Pfam" id="PF09358">
    <property type="entry name" value="E1_UFD"/>
    <property type="match status" value="1"/>
</dbReference>
<dbReference type="InterPro" id="IPR045886">
    <property type="entry name" value="ThiF/MoeB/HesA"/>
</dbReference>
<evidence type="ECO:0000256" key="2">
    <source>
        <dbReference type="ARBA" id="ARBA00004906"/>
    </source>
</evidence>
<dbReference type="STRING" id="13616.ENSMODP00000058993"/>
<keyword evidence="13" id="KW-1185">Reference proteome</keyword>
<keyword evidence="6 10" id="KW-0547">Nucleotide-binding</keyword>
<dbReference type="InterPro" id="IPR032418">
    <property type="entry name" value="E1_FCCH"/>
</dbReference>
<dbReference type="InterPro" id="IPR000011">
    <property type="entry name" value="UBQ/SUMO-activ_enz_E1-like"/>
</dbReference>
<dbReference type="Gene3D" id="2.40.30.180">
    <property type="entry name" value="Ubiquitin-activating enzyme E1, FCCH domain"/>
    <property type="match status" value="1"/>
</dbReference>
<dbReference type="InterPro" id="IPR000594">
    <property type="entry name" value="ThiF_NAD_FAD-bd"/>
</dbReference>
<dbReference type="Pfam" id="PF16190">
    <property type="entry name" value="E1_FCCH"/>
    <property type="match status" value="1"/>
</dbReference>
<proteinExistence type="inferred from homology"/>
<dbReference type="GO" id="GO:0019941">
    <property type="term" value="P:modification-dependent protein catabolic process"/>
    <property type="evidence" value="ECO:0007669"/>
    <property type="project" value="Ensembl"/>
</dbReference>
<dbReference type="InParanoid" id="A0A5F8HIN5"/>
<dbReference type="InterPro" id="IPR042302">
    <property type="entry name" value="E1_FCCH_sf"/>
</dbReference>
<dbReference type="SUPFAM" id="SSF69572">
    <property type="entry name" value="Activating enzymes of the ubiquitin-like proteins"/>
    <property type="match status" value="2"/>
</dbReference>
<keyword evidence="5 10" id="KW-0436">Ligase</keyword>
<dbReference type="FunFam" id="2.40.30.180:FF:000001">
    <property type="entry name" value="ubiquitin-like modifier-activating enzyme 1"/>
    <property type="match status" value="1"/>
</dbReference>
<comment type="pathway">
    <text evidence="2">Protein modification; protein ubiquitination.</text>
</comment>
<evidence type="ECO:0000256" key="6">
    <source>
        <dbReference type="ARBA" id="ARBA00022741"/>
    </source>
</evidence>
<dbReference type="Gene3D" id="1.10.10.2660">
    <property type="entry name" value="Ubiquitin-activating enzyme E1, SCCH domain"/>
    <property type="match status" value="1"/>
</dbReference>
<evidence type="ECO:0000256" key="5">
    <source>
        <dbReference type="ARBA" id="ARBA00022598"/>
    </source>
</evidence>
<evidence type="ECO:0000256" key="7">
    <source>
        <dbReference type="ARBA" id="ARBA00022786"/>
    </source>
</evidence>
<evidence type="ECO:0000256" key="9">
    <source>
        <dbReference type="PROSITE-ProRule" id="PRU10132"/>
    </source>
</evidence>
<dbReference type="Gene3D" id="3.50.50.80">
    <property type="entry name" value="Ubiquitin-activating enzyme E1, inactive adenylation domain, subdomain 1"/>
    <property type="match status" value="1"/>
</dbReference>
<dbReference type="SMART" id="SM00985">
    <property type="entry name" value="UBA_e1_C"/>
    <property type="match status" value="1"/>
</dbReference>
<evidence type="ECO:0000256" key="1">
    <source>
        <dbReference type="ARBA" id="ARBA00000488"/>
    </source>
</evidence>
<evidence type="ECO:0000259" key="11">
    <source>
        <dbReference type="SMART" id="SM00985"/>
    </source>
</evidence>
<dbReference type="Pfam" id="PF00899">
    <property type="entry name" value="ThiF"/>
    <property type="match status" value="1"/>
</dbReference>
<dbReference type="GO" id="GO:0005737">
    <property type="term" value="C:cytoplasm"/>
    <property type="evidence" value="ECO:0007669"/>
    <property type="project" value="Ensembl"/>
</dbReference>
<dbReference type="AlphaFoldDB" id="A0A5F8HIN5"/>
<evidence type="ECO:0000256" key="4">
    <source>
        <dbReference type="ARBA" id="ARBA00012990"/>
    </source>
</evidence>
<dbReference type="GO" id="GO:0005524">
    <property type="term" value="F:ATP binding"/>
    <property type="evidence" value="ECO:0007669"/>
    <property type="project" value="UniProtKB-KW"/>
</dbReference>
<dbReference type="PROSITE" id="PS00865">
    <property type="entry name" value="UBIQUITIN_ACTIVAT_2"/>
    <property type="match status" value="1"/>
</dbReference>
<name>A0A5F8HIN5_MONDO</name>
<dbReference type="Pfam" id="PF10585">
    <property type="entry name" value="UBA_E1_SCCH"/>
    <property type="match status" value="1"/>
</dbReference>
<sequence length="1011" mass="111791">MKAIETSLEINEQLYSRQLYVLGTEAMRRLRRSSMLVSGMKGLGVEIAKNLVLAGVGRLTLHDPSPTCWMDLASQFFLAEEDIGQNRAKASLPHLAQLNSSVCLDAHDGPLAEIELQAFQVVVLTDSTLEEQLQVGSLCHKLGVHFVVASTRGLVGQLFCDFGKEFTIYEPSEAEPLGNSIGHISQGSPGILTVLEENGHCFQDGDRAVFSGIEGMTELNDGDPRPVRVLDKRTLEIGDTAAFSPYLRSGTITKVKKPQTRSYVTLSSSLHRPRIMAASSWETERARCLHQAFQALHKFQAQTGRLPRPWDLGDANELVVLARGLEPLQGDHGEKGNEALDEALVKEFAMTCTGDLSPVSSVIGGIAAQEMLKAASGKFTPLDQWLYFDALECLPEDGQSPLGPEGCAHRDCRYDGQIAVFGADFQKKLGEQNYFLVGAGAIGCELLKTFAMVGLGAGPGGGITVTDMDTVELSNLSRQFLFRSQDLNWGTPKAELWAKAAALAVKDMNPALRVTAHTNELGPDTEHVYGEDFFSSLDGVACALDTFEARQYVSERCIHSLKPMLESGTQGIQGEAAIFVPFLTQPYSMPPEDAIETAYPICTLRYFPSTIEHTLQWALNEFEGLFRLPAETINRYLQEPDFLKRMEGPQALNCLRTASTSFLHPPQCWRDCVAWAQSHWQHCFHDSISHLLQVYPPDKVDEEGVPFWSGARRCPQPLDFDLSSDAHLDYILAAANLYAKTHRLAGSQDRDGLRGMLQASPALASVFAGDRQLEEASAERGESEKPRKQQALLSALERWPGTSLEPQLFEKDEDGHFHMDFVVAASNLRAKNYGIPLADRRKSKKIAGRIIPAIASTTAVVAGLMGLELYKAVMGHRRLSSYRHSSLHLDGPHLARWAPSAASVQQYRDMKWTAWDRLTVTAPAPGQPEMTLKDLLSYLQVSLAPPHLPALGHSWAPDCWCPPDLSHRVTELVRQETHKELKEGQKELVFRISCEDEDLDTTFPPLHYRLR</sequence>
<dbReference type="InterPro" id="IPR018075">
    <property type="entry name" value="UBQ-activ_enz_E1"/>
</dbReference>
<comment type="similarity">
    <text evidence="3 10">Belongs to the ubiquitin-activating E1 family.</text>
</comment>
<dbReference type="PANTHER" id="PTHR10953">
    <property type="entry name" value="UBIQUITIN-ACTIVATING ENZYME E1"/>
    <property type="match status" value="1"/>
</dbReference>
<keyword evidence="8 10" id="KW-0067">ATP-binding</keyword>
<dbReference type="InterPro" id="IPR033127">
    <property type="entry name" value="UBQ-activ_enz_E1_Cys_AS"/>
</dbReference>
<dbReference type="GO" id="GO:0004839">
    <property type="term" value="F:ubiquitin activating enzyme activity"/>
    <property type="evidence" value="ECO:0007669"/>
    <property type="project" value="UniProtKB-EC"/>
</dbReference>
<evidence type="ECO:0000313" key="13">
    <source>
        <dbReference type="Proteomes" id="UP000002280"/>
    </source>
</evidence>
<dbReference type="EC" id="6.2.1.45" evidence="4"/>
<dbReference type="NCBIfam" id="TIGR01408">
    <property type="entry name" value="Ube1"/>
    <property type="match status" value="1"/>
</dbReference>
<dbReference type="Ensembl" id="ENSMODT00000083855.1">
    <property type="protein sequence ID" value="ENSMODP00000058993.1"/>
    <property type="gene ID" value="ENSMODG00000012394.4"/>
</dbReference>
<dbReference type="Gene3D" id="3.40.50.720">
    <property type="entry name" value="NAD(P)-binding Rossmann-like Domain"/>
    <property type="match status" value="1"/>
</dbReference>
<dbReference type="InterPro" id="IPR035985">
    <property type="entry name" value="Ubiquitin-activating_enz"/>
</dbReference>
<dbReference type="InterPro" id="IPR019572">
    <property type="entry name" value="UBA_E1_SCCH"/>
</dbReference>
<protein>
    <recommendedName>
        <fullName evidence="4">E1 ubiquitin-activating enzyme</fullName>
        <ecNumber evidence="4">6.2.1.45</ecNumber>
    </recommendedName>
</protein>
<dbReference type="FunFam" id="3.50.50.80:FF:000001">
    <property type="entry name" value="ubiquitin-like modifier-activating enzyme 1"/>
    <property type="match status" value="1"/>
</dbReference>
<comment type="catalytic activity">
    <reaction evidence="1">
        <text>ATP + ubiquitin + [E1 ubiquitin-activating enzyme]-L-cysteine = AMP + diphosphate + S-ubiquitinyl-[E1 ubiquitin-activating enzyme]-L-cysteine.</text>
        <dbReference type="EC" id="6.2.1.45"/>
    </reaction>
</comment>
<evidence type="ECO:0000256" key="3">
    <source>
        <dbReference type="ARBA" id="ARBA00005673"/>
    </source>
</evidence>
<organism evidence="12 13">
    <name type="scientific">Monodelphis domestica</name>
    <name type="common">Gray short-tailed opossum</name>
    <dbReference type="NCBI Taxonomy" id="13616"/>
    <lineage>
        <taxon>Eukaryota</taxon>
        <taxon>Metazoa</taxon>
        <taxon>Chordata</taxon>
        <taxon>Craniata</taxon>
        <taxon>Vertebrata</taxon>
        <taxon>Euteleostomi</taxon>
        <taxon>Mammalia</taxon>
        <taxon>Metatheria</taxon>
        <taxon>Didelphimorphia</taxon>
        <taxon>Didelphidae</taxon>
        <taxon>Monodelphis</taxon>
    </lineage>
</organism>
<feature type="active site" description="Glycyl thioester intermediate" evidence="9">
    <location>
        <position position="602"/>
    </location>
</feature>
<dbReference type="GO" id="GO:0045087">
    <property type="term" value="P:innate immune response"/>
    <property type="evidence" value="ECO:0007669"/>
    <property type="project" value="Ensembl"/>
</dbReference>
<keyword evidence="7 10" id="KW-0833">Ubl conjugation pathway</keyword>
<dbReference type="OMA" id="FVSPMQT"/>
<feature type="domain" description="Ubiquitin-activating enzyme E1 C-terminal" evidence="11">
    <location>
        <begin position="882"/>
        <end position="1006"/>
    </location>
</feature>
<reference evidence="12" key="2">
    <citation type="submission" date="2025-08" db="UniProtKB">
        <authorList>
            <consortium name="Ensembl"/>
        </authorList>
    </citation>
    <scope>IDENTIFICATION</scope>
</reference>
<dbReference type="UniPathway" id="UPA00143"/>
<dbReference type="Proteomes" id="UP000002280">
    <property type="component" value="Chromosome 6"/>
</dbReference>
<dbReference type="GeneTree" id="ENSGT00940000161447"/>
<reference evidence="12" key="3">
    <citation type="submission" date="2025-09" db="UniProtKB">
        <authorList>
            <consortium name="Ensembl"/>
        </authorList>
    </citation>
    <scope>IDENTIFICATION</scope>
</reference>
<dbReference type="FunFam" id="1.10.10.2660:FF:000004">
    <property type="entry name" value="Ubiquitin activating enzyme 1"/>
    <property type="match status" value="1"/>
</dbReference>
<dbReference type="FunCoup" id="A0A5F8HIN5">
    <property type="interactions" value="305"/>
</dbReference>
<dbReference type="PRINTS" id="PR01849">
    <property type="entry name" value="UBIQUITINACT"/>
</dbReference>